<keyword evidence="2" id="KW-0964">Secreted</keyword>
<evidence type="ECO:0000256" key="1">
    <source>
        <dbReference type="ARBA" id="ARBA00004613"/>
    </source>
</evidence>
<feature type="chain" id="PRO_5042865665" description="Extracellular matrix protein 1" evidence="4">
    <location>
        <begin position="22"/>
        <end position="622"/>
    </location>
</feature>
<protein>
    <recommendedName>
        <fullName evidence="7">Extracellular matrix protein 1</fullName>
    </recommendedName>
</protein>
<evidence type="ECO:0000256" key="4">
    <source>
        <dbReference type="SAM" id="SignalP"/>
    </source>
</evidence>
<reference evidence="5 6" key="1">
    <citation type="submission" date="2024-02" db="EMBL/GenBank/DDBJ databases">
        <title>Chromosome-level genome assembly of the Eurasian Minnow (Phoxinus phoxinus).</title>
        <authorList>
            <person name="Oriowo T.O."/>
            <person name="Martin S."/>
            <person name="Stange M."/>
            <person name="Chrysostomakis Y."/>
            <person name="Brown T."/>
            <person name="Winkler S."/>
            <person name="Kukowka S."/>
            <person name="Myers E.W."/>
            <person name="Bohne A."/>
        </authorList>
    </citation>
    <scope>NUCLEOTIDE SEQUENCE [LARGE SCALE GENOMIC DNA]</scope>
    <source>
        <strain evidence="5">ZFMK-TIS-60720</strain>
        <tissue evidence="5">Whole Organism</tissue>
    </source>
</reference>
<dbReference type="EMBL" id="JAYKXH010000009">
    <property type="protein sequence ID" value="KAK7157349.1"/>
    <property type="molecule type" value="Genomic_DNA"/>
</dbReference>
<comment type="subcellular location">
    <subcellularLocation>
        <location evidence="1">Secreted</location>
    </subcellularLocation>
</comment>
<dbReference type="GO" id="GO:0030500">
    <property type="term" value="P:regulation of bone mineralization"/>
    <property type="evidence" value="ECO:0007669"/>
    <property type="project" value="TreeGrafter"/>
</dbReference>
<accession>A0AAN9D5P0</accession>
<evidence type="ECO:0000256" key="2">
    <source>
        <dbReference type="ARBA" id="ARBA00022525"/>
    </source>
</evidence>
<evidence type="ECO:0000313" key="5">
    <source>
        <dbReference type="EMBL" id="KAK7157349.1"/>
    </source>
</evidence>
<evidence type="ECO:0000256" key="3">
    <source>
        <dbReference type="ARBA" id="ARBA00022737"/>
    </source>
</evidence>
<organism evidence="5 6">
    <name type="scientific">Phoxinus phoxinus</name>
    <name type="common">Eurasian minnow</name>
    <dbReference type="NCBI Taxonomy" id="58324"/>
    <lineage>
        <taxon>Eukaryota</taxon>
        <taxon>Metazoa</taxon>
        <taxon>Chordata</taxon>
        <taxon>Craniata</taxon>
        <taxon>Vertebrata</taxon>
        <taxon>Euteleostomi</taxon>
        <taxon>Actinopterygii</taxon>
        <taxon>Neopterygii</taxon>
        <taxon>Teleostei</taxon>
        <taxon>Ostariophysi</taxon>
        <taxon>Cypriniformes</taxon>
        <taxon>Leuciscidae</taxon>
        <taxon>Phoxininae</taxon>
        <taxon>Phoxinus</taxon>
    </lineage>
</organism>
<evidence type="ECO:0000313" key="6">
    <source>
        <dbReference type="Proteomes" id="UP001364617"/>
    </source>
</evidence>
<dbReference type="SUPFAM" id="SSF48552">
    <property type="entry name" value="Serum albumin-like"/>
    <property type="match status" value="2"/>
</dbReference>
<proteinExistence type="predicted"/>
<keyword evidence="6" id="KW-1185">Reference proteome</keyword>
<gene>
    <name evidence="5" type="ORF">R3I93_008740</name>
</gene>
<dbReference type="InterPro" id="IPR020858">
    <property type="entry name" value="Serum_albumin-like"/>
</dbReference>
<dbReference type="AlphaFoldDB" id="A0AAN9D5P0"/>
<dbReference type="PANTHER" id="PTHR16776:SF3">
    <property type="entry name" value="EXTRACELLULAR MATRIX PROTEIN 1"/>
    <property type="match status" value="1"/>
</dbReference>
<dbReference type="PANTHER" id="PTHR16776">
    <property type="entry name" value="EXTRACELLULAR MATRIX PROTEIN 1"/>
    <property type="match status" value="1"/>
</dbReference>
<dbReference type="InterPro" id="IPR008605">
    <property type="entry name" value="ECM1"/>
</dbReference>
<dbReference type="Gene3D" id="1.10.246.10">
    <property type="match status" value="2"/>
</dbReference>
<name>A0AAN9D5P0_9TELE</name>
<comment type="caution">
    <text evidence="5">The sequence shown here is derived from an EMBL/GenBank/DDBJ whole genome shotgun (WGS) entry which is preliminary data.</text>
</comment>
<sequence length="622" mass="70329">MSSPRGVGLYLTLLLALLCEATEDPILSVQREVTDIMVDEDYQIMVDEAHDLQRESPVPPEALDWRRQRPLIPDLSKVMVADSLDVTEREATKIHPGIVPIAHDLQRESPVPPEALDWMMQRPLIPDLSKVMVADSLDVTEREATKIHPGIVPIAHDLQRESPVPPEALDWMMQRPLIPDLSKVMVADSLDVTEREATNFHPENVPIGRRMFRLPPRTLGPSGPEVYFPPSFPNAGNLKDICQFSKAPVRYPKDMLPSSGFGIEVRQAEAVNQLQSWYSVCCGINGSQEEKICCAEQAWKKSLSAYCTQEFSIKTSHYFCCKKKGKARWSCFDKEASDSSYDVSSEDSNVKSPQKIRGFKFNSRACKGSLVASPRAPRKQPKVPDFNFPPGRPDSSNIEHICTHHKIRPRYLTNCLPCTGYSWLIRQSKAVNVLEREYNQCCQEKKGERHCAEKKWKKMVDKICKDEKKTKGPKFECCGERNGEEQYSCFASAAPDPGYNSTDRDFNAAMAPATLHDLCDTHTAIKSKKGFPFSVDGMVKRCCPLVLQERHACIEAELDSQMNDMCETKELVKPHCCEATIKHRAKCATKLLLRYIGKANQVKYSGRKECPLILQYELCRFV</sequence>
<dbReference type="Proteomes" id="UP001364617">
    <property type="component" value="Unassembled WGS sequence"/>
</dbReference>
<dbReference type="GO" id="GO:0005615">
    <property type="term" value="C:extracellular space"/>
    <property type="evidence" value="ECO:0007669"/>
    <property type="project" value="InterPro"/>
</dbReference>
<dbReference type="GO" id="GO:0007165">
    <property type="term" value="P:signal transduction"/>
    <property type="evidence" value="ECO:0007669"/>
    <property type="project" value="InterPro"/>
</dbReference>
<evidence type="ECO:0008006" key="7">
    <source>
        <dbReference type="Google" id="ProtNLM"/>
    </source>
</evidence>
<feature type="signal peptide" evidence="4">
    <location>
        <begin position="1"/>
        <end position="21"/>
    </location>
</feature>
<keyword evidence="3" id="KW-0677">Repeat</keyword>
<dbReference type="Pfam" id="PF05782">
    <property type="entry name" value="ECM1"/>
    <property type="match status" value="2"/>
</dbReference>
<keyword evidence="4" id="KW-0732">Signal</keyword>